<keyword evidence="4" id="KW-1185">Reference proteome</keyword>
<dbReference type="OrthoDB" id="10038475at2759"/>
<feature type="compositionally biased region" description="Basic and acidic residues" evidence="1">
    <location>
        <begin position="148"/>
        <end position="160"/>
    </location>
</feature>
<feature type="region of interest" description="Disordered" evidence="1">
    <location>
        <begin position="389"/>
        <end position="410"/>
    </location>
</feature>
<evidence type="ECO:0000256" key="1">
    <source>
        <dbReference type="SAM" id="MobiDB-lite"/>
    </source>
</evidence>
<organism evidence="3 4">
    <name type="scientific">Chrysodeixis includens</name>
    <name type="common">Soybean looper</name>
    <name type="synonym">Pseudoplusia includens</name>
    <dbReference type="NCBI Taxonomy" id="689277"/>
    <lineage>
        <taxon>Eukaryota</taxon>
        <taxon>Metazoa</taxon>
        <taxon>Ecdysozoa</taxon>
        <taxon>Arthropoda</taxon>
        <taxon>Hexapoda</taxon>
        <taxon>Insecta</taxon>
        <taxon>Pterygota</taxon>
        <taxon>Neoptera</taxon>
        <taxon>Endopterygota</taxon>
        <taxon>Lepidoptera</taxon>
        <taxon>Glossata</taxon>
        <taxon>Ditrysia</taxon>
        <taxon>Noctuoidea</taxon>
        <taxon>Noctuidae</taxon>
        <taxon>Plusiinae</taxon>
        <taxon>Chrysodeixis</taxon>
    </lineage>
</organism>
<proteinExistence type="predicted"/>
<dbReference type="GO" id="GO:0005634">
    <property type="term" value="C:nucleus"/>
    <property type="evidence" value="ECO:0007669"/>
    <property type="project" value="TreeGrafter"/>
</dbReference>
<feature type="compositionally biased region" description="Low complexity" evidence="1">
    <location>
        <begin position="119"/>
        <end position="134"/>
    </location>
</feature>
<protein>
    <recommendedName>
        <fullName evidence="2">Condensin II complex subunit H2 N-terminal domain-containing protein</fullName>
    </recommendedName>
</protein>
<dbReference type="GO" id="GO:0051306">
    <property type="term" value="P:mitotic sister chromatid separation"/>
    <property type="evidence" value="ECO:0007669"/>
    <property type="project" value="TreeGrafter"/>
</dbReference>
<dbReference type="PANTHER" id="PTHR14324:SF3">
    <property type="entry name" value="CONDENSIN-2 COMPLEX SUBUNIT H2"/>
    <property type="match status" value="1"/>
</dbReference>
<dbReference type="GO" id="GO:0010032">
    <property type="term" value="P:meiotic chromosome condensation"/>
    <property type="evidence" value="ECO:0007669"/>
    <property type="project" value="TreeGrafter"/>
</dbReference>
<dbReference type="Proteomes" id="UP001154114">
    <property type="component" value="Chromosome 15"/>
</dbReference>
<dbReference type="InterPro" id="IPR009378">
    <property type="entry name" value="H2_N"/>
</dbReference>
<name>A0A9N8L245_CHRIL</name>
<feature type="region of interest" description="Disordered" evidence="1">
    <location>
        <begin position="262"/>
        <end position="303"/>
    </location>
</feature>
<feature type="compositionally biased region" description="Low complexity" evidence="1">
    <location>
        <begin position="398"/>
        <end position="410"/>
    </location>
</feature>
<sequence length="505" mass="54406">MDADRQRDPVTARRSSSWSMNSQRLEAIVAELMKPISDARRNFDTDLSALLESYLTEAGLHALDENDDAPPPNFSEVALLLQQSANIYSRKVDYLYQQVLDYSDSLTNSTRESDPRTPRSAAEADGAASGAAGARRARRRRAAAAPGVERDTRERVRGAERGGGGGRGAGRRARGRRPRCRAPTWSWSPRPPRAARRCWTWTPSPSACSPTSTSPGACMSDGFLVDDLQGAYINNENDLRSISLVELQAAITAAAASPGAELVQDAGAPSSPGSPLRASTPLGAPAPPGDALTPPGDVLTPPGDALALVATPRRARNERKRRNTIVIDDVLGDALQLVVSDDLLNHLNELREFSIPSSWITKVVSKRKRHILNERERLRAEEEEYSSELAHRGRRPAGRAPGPARGARAWRPGAPVDVRELGARVLAALQPPAPSPAPFPRLLAGAARDQPDVSRLLLATLFLANSGNVEIIQGPPLTVDTFSVRVLSTDESLFGAIAPEDQFLL</sequence>
<reference evidence="3" key="1">
    <citation type="submission" date="2021-12" db="EMBL/GenBank/DDBJ databases">
        <authorList>
            <person name="King R."/>
        </authorList>
    </citation>
    <scope>NUCLEOTIDE SEQUENCE</scope>
</reference>
<dbReference type="GO" id="GO:0003682">
    <property type="term" value="F:chromatin binding"/>
    <property type="evidence" value="ECO:0007669"/>
    <property type="project" value="TreeGrafter"/>
</dbReference>
<feature type="compositionally biased region" description="Basic residues" evidence="1">
    <location>
        <begin position="169"/>
        <end position="180"/>
    </location>
</feature>
<feature type="domain" description="Condensin II complex subunit H2 N-terminal" evidence="2">
    <location>
        <begin position="30"/>
        <end position="120"/>
    </location>
</feature>
<dbReference type="EMBL" id="LR824018">
    <property type="protein sequence ID" value="CAD0202004.1"/>
    <property type="molecule type" value="Genomic_DNA"/>
</dbReference>
<evidence type="ECO:0000313" key="3">
    <source>
        <dbReference type="EMBL" id="CAD0202004.1"/>
    </source>
</evidence>
<dbReference type="Pfam" id="PF06278">
    <property type="entry name" value="CNDH2_N"/>
    <property type="match status" value="1"/>
</dbReference>
<evidence type="ECO:0000313" key="4">
    <source>
        <dbReference type="Proteomes" id="UP001154114"/>
    </source>
</evidence>
<accession>A0A9N8L245</accession>
<feature type="region of interest" description="Disordered" evidence="1">
    <location>
        <begin position="106"/>
        <end position="195"/>
    </location>
</feature>
<dbReference type="AlphaFoldDB" id="A0A9N8L245"/>
<dbReference type="InterPro" id="IPR031739">
    <property type="entry name" value="Ncaph2"/>
</dbReference>
<dbReference type="GO" id="GO:0000796">
    <property type="term" value="C:condensin complex"/>
    <property type="evidence" value="ECO:0007669"/>
    <property type="project" value="TreeGrafter"/>
</dbReference>
<dbReference type="PANTHER" id="PTHR14324">
    <property type="entry name" value="CONDENSIN-2 COMPLEX SUBUNIT H2"/>
    <property type="match status" value="1"/>
</dbReference>
<evidence type="ECO:0000259" key="2">
    <source>
        <dbReference type="Pfam" id="PF06278"/>
    </source>
</evidence>
<gene>
    <name evidence="3" type="ORF">CINC_LOCUS3672</name>
</gene>